<feature type="region of interest" description="Disordered" evidence="1">
    <location>
        <begin position="75"/>
        <end position="126"/>
    </location>
</feature>
<comment type="caution">
    <text evidence="2">The sequence shown here is derived from an EMBL/GenBank/DDBJ whole genome shotgun (WGS) entry which is preliminary data.</text>
</comment>
<dbReference type="EMBL" id="BAAANY010000034">
    <property type="protein sequence ID" value="GAA1709515.1"/>
    <property type="molecule type" value="Genomic_DNA"/>
</dbReference>
<evidence type="ECO:0000313" key="3">
    <source>
        <dbReference type="Proteomes" id="UP001500618"/>
    </source>
</evidence>
<keyword evidence="3" id="KW-1185">Reference proteome</keyword>
<gene>
    <name evidence="2" type="ORF">GCM10009765_68590</name>
</gene>
<organism evidence="2 3">
    <name type="scientific">Fodinicola feengrottensis</name>
    <dbReference type="NCBI Taxonomy" id="435914"/>
    <lineage>
        <taxon>Bacteria</taxon>
        <taxon>Bacillati</taxon>
        <taxon>Actinomycetota</taxon>
        <taxon>Actinomycetes</taxon>
        <taxon>Mycobacteriales</taxon>
        <taxon>Fodinicola</taxon>
    </lineage>
</organism>
<evidence type="ECO:0000313" key="2">
    <source>
        <dbReference type="EMBL" id="GAA1709515.1"/>
    </source>
</evidence>
<protein>
    <submittedName>
        <fullName evidence="2">Uncharacterized protein</fullName>
    </submittedName>
</protein>
<accession>A0ABP4USU3</accession>
<name>A0ABP4USU3_9ACTN</name>
<feature type="compositionally biased region" description="Basic and acidic residues" evidence="1">
    <location>
        <begin position="80"/>
        <end position="92"/>
    </location>
</feature>
<dbReference type="Proteomes" id="UP001500618">
    <property type="component" value="Unassembled WGS sequence"/>
</dbReference>
<feature type="compositionally biased region" description="Basic and acidic residues" evidence="1">
    <location>
        <begin position="1"/>
        <end position="10"/>
    </location>
</feature>
<sequence>MSTVGKDERWGYSASTEKQPGRDQRQCFSSRPAVERAAIAWLSWVNAPQRFARNTNFRWNFGGETGTLLSEILSPLAKPRPAEDGRRDERSVSQRNSGARPVSRTPTTALPSPPKAPAGSLAPWRA</sequence>
<feature type="region of interest" description="Disordered" evidence="1">
    <location>
        <begin position="1"/>
        <end position="30"/>
    </location>
</feature>
<evidence type="ECO:0000256" key="1">
    <source>
        <dbReference type="SAM" id="MobiDB-lite"/>
    </source>
</evidence>
<reference evidence="3" key="1">
    <citation type="journal article" date="2019" name="Int. J. Syst. Evol. Microbiol.">
        <title>The Global Catalogue of Microorganisms (GCM) 10K type strain sequencing project: providing services to taxonomists for standard genome sequencing and annotation.</title>
        <authorList>
            <consortium name="The Broad Institute Genomics Platform"/>
            <consortium name="The Broad Institute Genome Sequencing Center for Infectious Disease"/>
            <person name="Wu L."/>
            <person name="Ma J."/>
        </authorList>
    </citation>
    <scope>NUCLEOTIDE SEQUENCE [LARGE SCALE GENOMIC DNA]</scope>
    <source>
        <strain evidence="3">JCM 14718</strain>
    </source>
</reference>
<proteinExistence type="predicted"/>